<dbReference type="EMBL" id="CP030842">
    <property type="protein sequence ID" value="AXC16031.1"/>
    <property type="molecule type" value="Genomic_DNA"/>
</dbReference>
<accession>A0A2Z5GA62</accession>
<dbReference type="InterPro" id="IPR021728">
    <property type="entry name" value="DUF3300"/>
</dbReference>
<feature type="signal peptide" evidence="1">
    <location>
        <begin position="1"/>
        <end position="26"/>
    </location>
</feature>
<dbReference type="OrthoDB" id="197257at2"/>
<proteinExistence type="predicted"/>
<evidence type="ECO:0000256" key="1">
    <source>
        <dbReference type="SAM" id="SignalP"/>
    </source>
</evidence>
<dbReference type="AlphaFoldDB" id="A0A2Z5GA62"/>
<keyword evidence="1" id="KW-0732">Signal</keyword>
<organism evidence="2 3">
    <name type="scientific">Acidisarcina polymorpha</name>
    <dbReference type="NCBI Taxonomy" id="2211140"/>
    <lineage>
        <taxon>Bacteria</taxon>
        <taxon>Pseudomonadati</taxon>
        <taxon>Acidobacteriota</taxon>
        <taxon>Terriglobia</taxon>
        <taxon>Terriglobales</taxon>
        <taxon>Acidobacteriaceae</taxon>
        <taxon>Acidisarcina</taxon>
    </lineage>
</organism>
<dbReference type="KEGG" id="abas:ACPOL_6821"/>
<gene>
    <name evidence="2" type="ORF">ACPOL_6821</name>
</gene>
<evidence type="ECO:0000313" key="3">
    <source>
        <dbReference type="Proteomes" id="UP000253606"/>
    </source>
</evidence>
<evidence type="ECO:0000313" key="2">
    <source>
        <dbReference type="EMBL" id="AXC16031.1"/>
    </source>
</evidence>
<dbReference type="RefSeq" id="WP_114211235.1">
    <property type="nucleotide sequence ID" value="NZ_CP030842.1"/>
</dbReference>
<keyword evidence="3" id="KW-1185">Reference proteome</keyword>
<geneLocation type="plasmid" evidence="3">
    <name>pacpol2</name>
</geneLocation>
<name>A0A2Z5GA62_9BACT</name>
<feature type="chain" id="PRO_5016328645" evidence="1">
    <location>
        <begin position="27"/>
        <end position="81"/>
    </location>
</feature>
<dbReference type="Proteomes" id="UP000253606">
    <property type="component" value="Plasmid pACPOL2"/>
</dbReference>
<keyword evidence="2" id="KW-0614">Plasmid</keyword>
<dbReference type="Pfam" id="PF11737">
    <property type="entry name" value="DUF3300"/>
    <property type="match status" value="1"/>
</dbReference>
<reference evidence="2 3" key="1">
    <citation type="journal article" date="2018" name="Front. Microbiol.">
        <title>Hydrolytic Capabilities as a Key to Environmental Success: Chitinolytic and Cellulolytic Acidobacteria From Acidic Sub-arctic Soils and Boreal Peatlands.</title>
        <authorList>
            <person name="Belova S.E."/>
            <person name="Ravin N.V."/>
            <person name="Pankratov T.A."/>
            <person name="Rakitin A.L."/>
            <person name="Ivanova A.A."/>
            <person name="Beletsky A.V."/>
            <person name="Mardanov A.V."/>
            <person name="Sinninghe Damste J.S."/>
            <person name="Dedysh S.N."/>
        </authorList>
    </citation>
    <scope>NUCLEOTIDE SEQUENCE [LARGE SCALE GENOMIC DNA]</scope>
    <source>
        <strain evidence="2 3">SBC82</strain>
        <plasmid evidence="3">pacpol2</plasmid>
    </source>
</reference>
<sequence length="81" mass="8525">MTYTLRKPSLLTSICFIVALTGRGHAALINQEQNVGEPLSASSVPPSLAPFSTAQLDAMVAPIALYPDALIASTVTSVRRL</sequence>
<protein>
    <submittedName>
        <fullName evidence="2">Uncharacterized protein</fullName>
    </submittedName>
</protein>